<keyword evidence="1" id="KW-0472">Membrane</keyword>
<keyword evidence="1" id="KW-1133">Transmembrane helix</keyword>
<evidence type="ECO:0000256" key="1">
    <source>
        <dbReference type="SAM" id="Phobius"/>
    </source>
</evidence>
<keyword evidence="1" id="KW-0812">Transmembrane</keyword>
<feature type="transmembrane region" description="Helical" evidence="1">
    <location>
        <begin position="41"/>
        <end position="60"/>
    </location>
</feature>
<dbReference type="EMBL" id="JAHEPS010000001">
    <property type="protein sequence ID" value="MBT1443546.1"/>
    <property type="molecule type" value="Genomic_DNA"/>
</dbReference>
<accession>A0ABS5V1A1</accession>
<evidence type="ECO:0000313" key="3">
    <source>
        <dbReference type="Proteomes" id="UP001195903"/>
    </source>
</evidence>
<dbReference type="RefSeq" id="WP_214505723.1">
    <property type="nucleotide sequence ID" value="NZ_JAHEPS010000001.1"/>
</dbReference>
<sequence length="155" mass="16851">MPPRHSSAAKANSVSRANAKRQLLENTYQQLKSRQSLYKTALGSLLGAVAALILFALLAQADSGMLLLYLLPPLAIGFGARLLGRCFEWPLLLIPAALAAMVYGISFGWLLPFDSRDLIVIPIGIGLCFYAAKQPLNELQKQAIWQSKIQRAAGD</sequence>
<gene>
    <name evidence="2" type="ORF">KJI95_03290</name>
</gene>
<reference evidence="2 3" key="1">
    <citation type="submission" date="2021-05" db="EMBL/GenBank/DDBJ databases">
        <title>Shewanella sp. JM162201.</title>
        <authorList>
            <person name="Xu S."/>
            <person name="Li A."/>
        </authorList>
    </citation>
    <scope>NUCLEOTIDE SEQUENCE [LARGE SCALE GENOMIC DNA]</scope>
    <source>
        <strain evidence="2 3">JM162201</strain>
    </source>
</reference>
<protein>
    <submittedName>
        <fullName evidence="2">Uncharacterized protein</fullName>
    </submittedName>
</protein>
<proteinExistence type="predicted"/>
<evidence type="ECO:0000313" key="2">
    <source>
        <dbReference type="EMBL" id="MBT1443546.1"/>
    </source>
</evidence>
<feature type="transmembrane region" description="Helical" evidence="1">
    <location>
        <begin position="91"/>
        <end position="110"/>
    </location>
</feature>
<keyword evidence="3" id="KW-1185">Reference proteome</keyword>
<feature type="transmembrane region" description="Helical" evidence="1">
    <location>
        <begin position="116"/>
        <end position="132"/>
    </location>
</feature>
<name>A0ABS5V1A1_9GAMM</name>
<dbReference type="Proteomes" id="UP001195903">
    <property type="component" value="Unassembled WGS sequence"/>
</dbReference>
<comment type="caution">
    <text evidence="2">The sequence shown here is derived from an EMBL/GenBank/DDBJ whole genome shotgun (WGS) entry which is preliminary data.</text>
</comment>
<organism evidence="2 3">
    <name type="scientific">Shewanella jiangmenensis</name>
    <dbReference type="NCBI Taxonomy" id="2837387"/>
    <lineage>
        <taxon>Bacteria</taxon>
        <taxon>Pseudomonadati</taxon>
        <taxon>Pseudomonadota</taxon>
        <taxon>Gammaproteobacteria</taxon>
        <taxon>Alteromonadales</taxon>
        <taxon>Shewanellaceae</taxon>
        <taxon>Shewanella</taxon>
    </lineage>
</organism>
<feature type="transmembrane region" description="Helical" evidence="1">
    <location>
        <begin position="66"/>
        <end position="84"/>
    </location>
</feature>